<dbReference type="PANTHER" id="PTHR32075:SF6">
    <property type="entry name" value="ISWI CHROMATIN-REMODELING COMPLEX SUBUNIT YPL216W-RELATED"/>
    <property type="match status" value="1"/>
</dbReference>
<keyword evidence="4" id="KW-1185">Reference proteome</keyword>
<name>A0ABD2QP46_9PLAT</name>
<reference evidence="3 4" key="1">
    <citation type="submission" date="2024-11" db="EMBL/GenBank/DDBJ databases">
        <title>Adaptive evolution of stress response genes in parasites aligns with host niche diversity.</title>
        <authorList>
            <person name="Hahn C."/>
            <person name="Resl P."/>
        </authorList>
    </citation>
    <scope>NUCLEOTIDE SEQUENCE [LARGE SCALE GENOMIC DNA]</scope>
    <source>
        <strain evidence="3">EGGRZ-B1_66</strain>
        <tissue evidence="3">Body</tissue>
    </source>
</reference>
<evidence type="ECO:0000313" key="3">
    <source>
        <dbReference type="EMBL" id="KAL3320271.1"/>
    </source>
</evidence>
<dbReference type="AlphaFoldDB" id="A0ABD2QP46"/>
<dbReference type="PROSITE" id="PS51136">
    <property type="entry name" value="WAC"/>
    <property type="match status" value="1"/>
</dbReference>
<dbReference type="Proteomes" id="UP001626550">
    <property type="component" value="Unassembled WGS sequence"/>
</dbReference>
<sequence length="143" mass="16608">MPLIGNHVHVLNPTYKKYKKRKEDEEIPKVPDFIVPETNEICENLEELERKKFLYDYPIWTCRISGKEGLTYSTADKSEHDCSKSIKKVFSNEVSKSLLQIIHTNTQTTDILIKTLYNTLQQEFFKGESVIVHKSASPTMTKK</sequence>
<evidence type="ECO:0000313" key="4">
    <source>
        <dbReference type="Proteomes" id="UP001626550"/>
    </source>
</evidence>
<dbReference type="PANTHER" id="PTHR32075">
    <property type="entry name" value="ISWI CHROMATIN-REMODELING COMPLEX SUBUNIT YPL216W-RELATED"/>
    <property type="match status" value="1"/>
</dbReference>
<dbReference type="GO" id="GO:0005634">
    <property type="term" value="C:nucleus"/>
    <property type="evidence" value="ECO:0007669"/>
    <property type="project" value="UniProtKB-SubCell"/>
</dbReference>
<gene>
    <name evidence="3" type="primary">BAZ1B_1</name>
    <name evidence="3" type="ORF">Ciccas_001043</name>
</gene>
<dbReference type="EMBL" id="JBJKFK010000064">
    <property type="protein sequence ID" value="KAL3320271.1"/>
    <property type="molecule type" value="Genomic_DNA"/>
</dbReference>
<keyword evidence="3" id="KW-0808">Transferase</keyword>
<dbReference type="GO" id="GO:0016301">
    <property type="term" value="F:kinase activity"/>
    <property type="evidence" value="ECO:0007669"/>
    <property type="project" value="UniProtKB-KW"/>
</dbReference>
<organism evidence="3 4">
    <name type="scientific">Cichlidogyrus casuarinus</name>
    <dbReference type="NCBI Taxonomy" id="1844966"/>
    <lineage>
        <taxon>Eukaryota</taxon>
        <taxon>Metazoa</taxon>
        <taxon>Spiralia</taxon>
        <taxon>Lophotrochozoa</taxon>
        <taxon>Platyhelminthes</taxon>
        <taxon>Monogenea</taxon>
        <taxon>Monopisthocotylea</taxon>
        <taxon>Dactylogyridea</taxon>
        <taxon>Ancyrocephalidae</taxon>
        <taxon>Cichlidogyrus</taxon>
    </lineage>
</organism>
<accession>A0ABD2QP46</accession>
<comment type="caution">
    <text evidence="3">The sequence shown here is derived from an EMBL/GenBank/DDBJ whole genome shotgun (WGS) entry which is preliminary data.</text>
</comment>
<keyword evidence="3" id="KW-0418">Kinase</keyword>
<feature type="domain" description="WAC" evidence="2">
    <location>
        <begin position="30"/>
        <end position="143"/>
    </location>
</feature>
<comment type="subcellular location">
    <subcellularLocation>
        <location evidence="1">Nucleus</location>
    </subcellularLocation>
</comment>
<evidence type="ECO:0000259" key="2">
    <source>
        <dbReference type="PROSITE" id="PS51136"/>
    </source>
</evidence>
<keyword evidence="1" id="KW-0539">Nucleus</keyword>
<dbReference type="InterPro" id="IPR013136">
    <property type="entry name" value="WSTF_Acf1_Cbp146"/>
</dbReference>
<proteinExistence type="predicted"/>
<dbReference type="Pfam" id="PF10537">
    <property type="entry name" value="WAC_Acf1_DNA_bd"/>
    <property type="match status" value="1"/>
</dbReference>
<evidence type="ECO:0000256" key="1">
    <source>
        <dbReference type="PROSITE-ProRule" id="PRU00475"/>
    </source>
</evidence>
<protein>
    <submittedName>
        <fullName evidence="3">Tyrosine-protein kinase baz1b</fullName>
    </submittedName>
</protein>